<evidence type="ECO:0000256" key="16">
    <source>
        <dbReference type="PIRSR" id="PIRSR000114-3"/>
    </source>
</evidence>
<evidence type="ECO:0000256" key="3">
    <source>
        <dbReference type="ARBA" id="ARBA00022857"/>
    </source>
</evidence>
<evidence type="ECO:0000256" key="11">
    <source>
        <dbReference type="ARBA" id="ARBA00069372"/>
    </source>
</evidence>
<dbReference type="InterPro" id="IPR008927">
    <property type="entry name" value="6-PGluconate_DH-like_C_sf"/>
</dbReference>
<dbReference type="FunFam" id="1.10.1040.10:FF:000001">
    <property type="entry name" value="Glycerol-3-phosphate dehydrogenase [NAD(P)+]"/>
    <property type="match status" value="1"/>
</dbReference>
<evidence type="ECO:0000256" key="4">
    <source>
        <dbReference type="ARBA" id="ARBA00023002"/>
    </source>
</evidence>
<dbReference type="SUPFAM" id="SSF51735">
    <property type="entry name" value="NAD(P)-binding Rossmann-fold domains"/>
    <property type="match status" value="1"/>
</dbReference>
<feature type="binding site" evidence="15">
    <location>
        <position position="121"/>
    </location>
    <ligand>
        <name>substrate</name>
    </ligand>
</feature>
<dbReference type="GO" id="GO:0046167">
    <property type="term" value="P:glycerol-3-phosphate biosynthetic process"/>
    <property type="evidence" value="ECO:0007669"/>
    <property type="project" value="UniProtKB-UniRule"/>
</dbReference>
<keyword evidence="3 13" id="KW-0521">NADP</keyword>
<feature type="binding site" evidence="13">
    <location>
        <position position="64"/>
    </location>
    <ligand>
        <name>NADPH</name>
        <dbReference type="ChEBI" id="CHEBI:57783"/>
    </ligand>
</feature>
<dbReference type="Pfam" id="PF01210">
    <property type="entry name" value="NAD_Gly3P_dh_N"/>
    <property type="match status" value="1"/>
</dbReference>
<feature type="binding site" evidence="13">
    <location>
        <position position="296"/>
    </location>
    <ligand>
        <name>NADPH</name>
        <dbReference type="ChEBI" id="CHEBI:57783"/>
    </ligand>
</feature>
<dbReference type="PROSITE" id="PS00957">
    <property type="entry name" value="NAD_G3PDH"/>
    <property type="match status" value="1"/>
</dbReference>
<evidence type="ECO:0000256" key="10">
    <source>
        <dbReference type="ARBA" id="ARBA00066687"/>
    </source>
</evidence>
<evidence type="ECO:0000256" key="12">
    <source>
        <dbReference type="ARBA" id="ARBA00080511"/>
    </source>
</evidence>
<evidence type="ECO:0000256" key="9">
    <source>
        <dbReference type="ARBA" id="ARBA00052716"/>
    </source>
</evidence>
<feature type="domain" description="Glycerol-3-phosphate dehydrogenase NAD-dependent N-terminal" evidence="18">
    <location>
        <begin position="21"/>
        <end position="175"/>
    </location>
</feature>
<keyword evidence="21" id="KW-1185">Reference proteome</keyword>
<dbReference type="Gene3D" id="3.40.50.720">
    <property type="entry name" value="NAD(P)-binding Rossmann-like Domain"/>
    <property type="match status" value="1"/>
</dbReference>
<keyword evidence="4 13" id="KW-0560">Oxidoreductase</keyword>
<dbReference type="EC" id="1.1.1.94" evidence="10 13"/>
<evidence type="ECO:0000256" key="2">
    <source>
        <dbReference type="ARBA" id="ARBA00022516"/>
    </source>
</evidence>
<comment type="subcellular location">
    <subcellularLocation>
        <location evidence="13">Cytoplasm</location>
    </subcellularLocation>
</comment>
<dbReference type="GO" id="GO:0051287">
    <property type="term" value="F:NAD binding"/>
    <property type="evidence" value="ECO:0007669"/>
    <property type="project" value="InterPro"/>
</dbReference>
<evidence type="ECO:0000256" key="15">
    <source>
        <dbReference type="PIRSR" id="PIRSR000114-2"/>
    </source>
</evidence>
<dbReference type="NCBIfam" id="NF000940">
    <property type="entry name" value="PRK00094.1-2"/>
    <property type="match status" value="1"/>
</dbReference>
<dbReference type="HAMAP" id="MF_00394">
    <property type="entry name" value="NAD_Glyc3P_dehydrog"/>
    <property type="match status" value="1"/>
</dbReference>
<dbReference type="InterPro" id="IPR013328">
    <property type="entry name" value="6PGD_dom2"/>
</dbReference>
<feature type="binding site" evidence="13">
    <location>
        <position position="271"/>
    </location>
    <ligand>
        <name>sn-glycerol 3-phosphate</name>
        <dbReference type="ChEBI" id="CHEBI:57597"/>
    </ligand>
</feature>
<feature type="binding site" evidence="13">
    <location>
        <position position="153"/>
    </location>
    <ligand>
        <name>sn-glycerol 3-phosphate</name>
        <dbReference type="ChEBI" id="CHEBI:57597"/>
    </ligand>
</feature>
<feature type="binding site" evidence="16">
    <location>
        <position position="270"/>
    </location>
    <ligand>
        <name>NAD(+)</name>
        <dbReference type="ChEBI" id="CHEBI:57540"/>
    </ligand>
</feature>
<evidence type="ECO:0000256" key="7">
    <source>
        <dbReference type="ARBA" id="ARBA00023209"/>
    </source>
</evidence>
<dbReference type="GO" id="GO:0046168">
    <property type="term" value="P:glycerol-3-phosphate catabolic process"/>
    <property type="evidence" value="ECO:0007669"/>
    <property type="project" value="InterPro"/>
</dbReference>
<feature type="binding site" evidence="13">
    <location>
        <position position="294"/>
    </location>
    <ligand>
        <name>NADPH</name>
        <dbReference type="ChEBI" id="CHEBI:57783"/>
    </ligand>
</feature>
<dbReference type="GO" id="GO:0006650">
    <property type="term" value="P:glycerophospholipid metabolic process"/>
    <property type="evidence" value="ECO:0007669"/>
    <property type="project" value="UniProtKB-UniRule"/>
</dbReference>
<dbReference type="UniPathway" id="UPA00940"/>
<sequence length="351" mass="37503">MANPSSHHPFSRIGNSPSPLILGGGSWGTALAVHLALAGWSPTLWVRDPILAQDIARTRENRVYLPGMILPESLSVTPNLEEALSQATLLVLAIPCQSCRDVLSRVAKALPRPLPLAGATKGIENSTLATISEICREVYSPDPNDYAILSGPSFAREVVEKKPTAIVSASPDPELARDLQHLFNAPWFKVYTRRDVRGIELAGAMKNVLAIATGISDGMKLGDNARAALITRGLAEMTRLGVRMGADPLTFSGLAGVGDLLLTATGDKSRNRRVGLRLGEGHSLASILIELGQVAEGVTTAASAHALAEKVGVELPITRAVYRILHEHADLGTTLSALMRRPLRSEEEYDL</sequence>
<dbReference type="Proteomes" id="UP000009374">
    <property type="component" value="Unassembled WGS sequence"/>
</dbReference>
<dbReference type="InterPro" id="IPR036291">
    <property type="entry name" value="NAD(P)-bd_dom_sf"/>
</dbReference>
<feature type="binding site" evidence="13">
    <location>
        <position position="121"/>
    </location>
    <ligand>
        <name>sn-glycerol 3-phosphate</name>
        <dbReference type="ChEBI" id="CHEBI:57597"/>
    </ligand>
</feature>
<reference evidence="20 21" key="1">
    <citation type="journal article" date="2009" name="Appl. Environ. Microbiol.">
        <title>Community genomic and proteomic analyses of chemoautotrophic iron-oxidizing "Leptospirillum rubarum" (Group II) and "Leptospirillum ferrodiazotrophum" (Group III) bacteria in acid mine drainage biofilms.</title>
        <authorList>
            <person name="Goltsman D.S."/>
            <person name="Denef V.J."/>
            <person name="Singer S.W."/>
            <person name="VerBerkmoes N.C."/>
            <person name="Lefsrud M."/>
            <person name="Mueller R.S."/>
            <person name="Dick G.J."/>
            <person name="Sun C.L."/>
            <person name="Wheeler K.E."/>
            <person name="Zemla A."/>
            <person name="Baker B.J."/>
            <person name="Hauser L."/>
            <person name="Land M."/>
            <person name="Shah M.B."/>
            <person name="Thelen M.P."/>
            <person name="Hettich R.L."/>
            <person name="Banfield J.F."/>
        </authorList>
    </citation>
    <scope>NUCLEOTIDE SEQUENCE [LARGE SCALE GENOMIC DNA]</scope>
</reference>
<feature type="binding site" evidence="13">
    <location>
        <position position="151"/>
    </location>
    <ligand>
        <name>sn-glycerol 3-phosphate</name>
        <dbReference type="ChEBI" id="CHEBI:57597"/>
    </ligand>
</feature>
<dbReference type="PANTHER" id="PTHR11728:SF1">
    <property type="entry name" value="GLYCEROL-3-PHOSPHATE DEHYDROGENASE [NAD(+)] 2, CHLOROPLASTIC"/>
    <property type="match status" value="1"/>
</dbReference>
<keyword evidence="6 13" id="KW-0443">Lipid metabolism</keyword>
<comment type="caution">
    <text evidence="13">Lacks conserved residue(s) required for the propagation of feature annotation.</text>
</comment>
<evidence type="ECO:0000256" key="5">
    <source>
        <dbReference type="ARBA" id="ARBA00023027"/>
    </source>
</evidence>
<feature type="binding site" evidence="13">
    <location>
        <position position="270"/>
    </location>
    <ligand>
        <name>sn-glycerol 3-phosphate</name>
        <dbReference type="ChEBI" id="CHEBI:57597"/>
    </ligand>
</feature>
<name>C6HVL0_9BACT</name>
<dbReference type="GO" id="GO:0008654">
    <property type="term" value="P:phospholipid biosynthetic process"/>
    <property type="evidence" value="ECO:0007669"/>
    <property type="project" value="UniProtKB-KW"/>
</dbReference>
<dbReference type="Pfam" id="PF07479">
    <property type="entry name" value="NAD_Gly3P_dh_C"/>
    <property type="match status" value="1"/>
</dbReference>
<keyword evidence="2 13" id="KW-0444">Lipid biosynthesis</keyword>
<keyword evidence="5 13" id="KW-0520">NAD</keyword>
<comment type="similarity">
    <text evidence="1 13 17">Belongs to the NAD-dependent glycerol-3-phosphate dehydrogenase family.</text>
</comment>
<dbReference type="EMBL" id="GG693864">
    <property type="protein sequence ID" value="EES53369.1"/>
    <property type="molecule type" value="Genomic_DNA"/>
</dbReference>
<feature type="binding site" evidence="13">
    <location>
        <position position="27"/>
    </location>
    <ligand>
        <name>NADPH</name>
        <dbReference type="ChEBI" id="CHEBI:57783"/>
    </ligand>
</feature>
<dbReference type="GO" id="GO:0141152">
    <property type="term" value="F:glycerol-3-phosphate dehydrogenase (NAD+) activity"/>
    <property type="evidence" value="ECO:0007669"/>
    <property type="project" value="RHEA"/>
</dbReference>
<feature type="binding site" evidence="13">
    <location>
        <position position="121"/>
    </location>
    <ligand>
        <name>NADPH</name>
        <dbReference type="ChEBI" id="CHEBI:57783"/>
    </ligand>
</feature>
<feature type="active site" description="Proton acceptor" evidence="13 14">
    <location>
        <position position="206"/>
    </location>
</feature>
<organism evidence="20 21">
    <name type="scientific">Leptospirillum ferrodiazotrophum</name>
    <dbReference type="NCBI Taxonomy" id="412449"/>
    <lineage>
        <taxon>Bacteria</taxon>
        <taxon>Pseudomonadati</taxon>
        <taxon>Nitrospirota</taxon>
        <taxon>Nitrospiria</taxon>
        <taxon>Nitrospirales</taxon>
        <taxon>Nitrospiraceae</taxon>
        <taxon>Leptospirillum</taxon>
    </lineage>
</organism>
<keyword evidence="8 13" id="KW-1208">Phospholipid metabolism</keyword>
<keyword evidence="13" id="KW-0963">Cytoplasm</keyword>
<feature type="binding site" evidence="15">
    <location>
        <begin position="270"/>
        <end position="271"/>
    </location>
    <ligand>
        <name>substrate</name>
    </ligand>
</feature>
<evidence type="ECO:0000256" key="13">
    <source>
        <dbReference type="HAMAP-Rule" id="MF_00394"/>
    </source>
</evidence>
<dbReference type="PRINTS" id="PR00077">
    <property type="entry name" value="GPDHDRGNASE"/>
</dbReference>
<dbReference type="GO" id="GO:0005829">
    <property type="term" value="C:cytosol"/>
    <property type="evidence" value="ECO:0007669"/>
    <property type="project" value="TreeGrafter"/>
</dbReference>
<keyword evidence="13" id="KW-0547">Nucleotide-binding</keyword>
<dbReference type="InterPro" id="IPR006168">
    <property type="entry name" value="G3P_DH_NAD-dep"/>
</dbReference>
<feature type="binding site" evidence="13">
    <location>
        <position position="270"/>
    </location>
    <ligand>
        <name>NADPH</name>
        <dbReference type="ChEBI" id="CHEBI:57783"/>
    </ligand>
</feature>
<evidence type="ECO:0000256" key="8">
    <source>
        <dbReference type="ARBA" id="ARBA00023264"/>
    </source>
</evidence>
<comment type="pathway">
    <text evidence="13">Membrane lipid metabolism; glycerophospholipid metabolism.</text>
</comment>
<evidence type="ECO:0000313" key="21">
    <source>
        <dbReference type="Proteomes" id="UP000009374"/>
    </source>
</evidence>
<feature type="binding site" evidence="13">
    <location>
        <position position="269"/>
    </location>
    <ligand>
        <name>sn-glycerol 3-phosphate</name>
        <dbReference type="ChEBI" id="CHEBI:57597"/>
    </ligand>
</feature>
<evidence type="ECO:0000259" key="18">
    <source>
        <dbReference type="Pfam" id="PF01210"/>
    </source>
</evidence>
<dbReference type="FunFam" id="3.40.50.720:FF:000019">
    <property type="entry name" value="Glycerol-3-phosphate dehydrogenase [NAD(P)+]"/>
    <property type="match status" value="1"/>
</dbReference>
<feature type="binding site" evidence="16">
    <location>
        <position position="155"/>
    </location>
    <ligand>
        <name>NAD(+)</name>
        <dbReference type="ChEBI" id="CHEBI:57540"/>
    </ligand>
</feature>
<accession>C6HVL0</accession>
<feature type="binding site" evidence="13">
    <location>
        <position position="155"/>
    </location>
    <ligand>
        <name>NADPH</name>
        <dbReference type="ChEBI" id="CHEBI:57783"/>
    </ligand>
</feature>
<dbReference type="GO" id="GO:0005975">
    <property type="term" value="P:carbohydrate metabolic process"/>
    <property type="evidence" value="ECO:0007669"/>
    <property type="project" value="InterPro"/>
</dbReference>
<dbReference type="InterPro" id="IPR011128">
    <property type="entry name" value="G3P_DH_NAD-dep_N"/>
</dbReference>
<dbReference type="Gene3D" id="1.10.1040.10">
    <property type="entry name" value="N-(1-d-carboxylethyl)-l-norvaline Dehydrogenase, domain 2"/>
    <property type="match status" value="1"/>
</dbReference>
<comment type="catalytic activity">
    <reaction evidence="13">
        <text>sn-glycerol 3-phosphate + NAD(+) = dihydroxyacetone phosphate + NADH + H(+)</text>
        <dbReference type="Rhea" id="RHEA:11092"/>
        <dbReference type="ChEBI" id="CHEBI:15378"/>
        <dbReference type="ChEBI" id="CHEBI:57540"/>
        <dbReference type="ChEBI" id="CHEBI:57597"/>
        <dbReference type="ChEBI" id="CHEBI:57642"/>
        <dbReference type="ChEBI" id="CHEBI:57945"/>
        <dbReference type="EC" id="1.1.1.94"/>
    </reaction>
</comment>
<evidence type="ECO:0000256" key="1">
    <source>
        <dbReference type="ARBA" id="ARBA00011009"/>
    </source>
</evidence>
<evidence type="ECO:0000313" key="20">
    <source>
        <dbReference type="EMBL" id="EES53369.1"/>
    </source>
</evidence>
<dbReference type="GO" id="GO:0141153">
    <property type="term" value="F:glycerol-3-phosphate dehydrogenase (NADP+) activity"/>
    <property type="evidence" value="ECO:0007669"/>
    <property type="project" value="RHEA"/>
</dbReference>
<dbReference type="PIRSF" id="PIRSF000114">
    <property type="entry name" value="Glycerol-3-P_dh"/>
    <property type="match status" value="1"/>
</dbReference>
<comment type="function">
    <text evidence="13">Catalyzes the reduction of the glycolytic intermediate dihydroxyacetone phosphate (DHAP) to sn-glycerol 3-phosphate (G3P), the key precursor for phospholipid synthesis.</text>
</comment>
<evidence type="ECO:0000256" key="17">
    <source>
        <dbReference type="RuleBase" id="RU000437"/>
    </source>
</evidence>
<evidence type="ECO:0000259" key="19">
    <source>
        <dbReference type="Pfam" id="PF07479"/>
    </source>
</evidence>
<dbReference type="InterPro" id="IPR006109">
    <property type="entry name" value="G3P_DH_NAD-dep_C"/>
</dbReference>
<feature type="binding site" evidence="13">
    <location>
        <position position="47"/>
    </location>
    <ligand>
        <name>NADPH</name>
        <dbReference type="ChEBI" id="CHEBI:57783"/>
    </ligand>
</feature>
<proteinExistence type="inferred from homology"/>
<feature type="binding site" evidence="13">
    <location>
        <position position="259"/>
    </location>
    <ligand>
        <name>sn-glycerol 3-phosphate</name>
        <dbReference type="ChEBI" id="CHEBI:57597"/>
    </ligand>
</feature>
<feature type="binding site" evidence="16">
    <location>
        <begin position="23"/>
        <end position="28"/>
    </location>
    <ligand>
        <name>NAD(+)</name>
        <dbReference type="ChEBI" id="CHEBI:57540"/>
    </ligand>
</feature>
<dbReference type="NCBIfam" id="NF000942">
    <property type="entry name" value="PRK00094.1-4"/>
    <property type="match status" value="1"/>
</dbReference>
<comment type="catalytic activity">
    <reaction evidence="9">
        <text>sn-glycerol 3-phosphate + NADP(+) = dihydroxyacetone phosphate + NADPH + H(+)</text>
        <dbReference type="Rhea" id="RHEA:11096"/>
        <dbReference type="ChEBI" id="CHEBI:15378"/>
        <dbReference type="ChEBI" id="CHEBI:57597"/>
        <dbReference type="ChEBI" id="CHEBI:57642"/>
        <dbReference type="ChEBI" id="CHEBI:57783"/>
        <dbReference type="ChEBI" id="CHEBI:58349"/>
        <dbReference type="EC" id="1.1.1.94"/>
    </reaction>
    <physiologicalReaction direction="right-to-left" evidence="9">
        <dbReference type="Rhea" id="RHEA:11098"/>
    </physiologicalReaction>
</comment>
<dbReference type="SUPFAM" id="SSF48179">
    <property type="entry name" value="6-phosphogluconate dehydrogenase C-terminal domain-like"/>
    <property type="match status" value="1"/>
</dbReference>
<gene>
    <name evidence="13" type="primary">gpsA</name>
    <name evidence="20" type="ORF">UBAL3_79320018</name>
</gene>
<evidence type="ECO:0000256" key="6">
    <source>
        <dbReference type="ARBA" id="ARBA00023098"/>
    </source>
</evidence>
<dbReference type="PANTHER" id="PTHR11728">
    <property type="entry name" value="GLYCEROL-3-PHOSPHATE DEHYDROGENASE"/>
    <property type="match status" value="1"/>
</dbReference>
<feature type="binding site" evidence="13">
    <location>
        <position position="26"/>
    </location>
    <ligand>
        <name>NADPH</name>
        <dbReference type="ChEBI" id="CHEBI:57783"/>
    </ligand>
</feature>
<feature type="binding site" evidence="13">
    <location>
        <position position="206"/>
    </location>
    <ligand>
        <name>sn-glycerol 3-phosphate</name>
        <dbReference type="ChEBI" id="CHEBI:57597"/>
    </ligand>
</feature>
<dbReference type="AlphaFoldDB" id="C6HVL0"/>
<feature type="domain" description="Glycerol-3-phosphate dehydrogenase NAD-dependent C-terminal" evidence="19">
    <location>
        <begin position="195"/>
        <end position="332"/>
    </location>
</feature>
<keyword evidence="7 13" id="KW-0594">Phospholipid biosynthesis</keyword>
<protein>
    <recommendedName>
        <fullName evidence="11 13">Glycerol-3-phosphate dehydrogenase [NAD(P)+]</fullName>
        <ecNumber evidence="10 13">1.1.1.94</ecNumber>
    </recommendedName>
    <alternativeName>
        <fullName evidence="13">NAD(P)(+)-dependent glycerol-3-phosphate dehydrogenase</fullName>
    </alternativeName>
    <alternativeName>
        <fullName evidence="12 13">NAD(P)H-dependent dihydroxyacetone-phosphate reductase</fullName>
    </alternativeName>
</protein>
<evidence type="ECO:0000256" key="14">
    <source>
        <dbReference type="PIRSR" id="PIRSR000114-1"/>
    </source>
</evidence>